<dbReference type="PANTHER" id="PTHR40761:SF1">
    <property type="entry name" value="CONSERVED INTEGRAL MEMBRANE ALANINE VALINE AND LEUCINE RICH PROTEIN-RELATED"/>
    <property type="match status" value="1"/>
</dbReference>
<feature type="transmembrane region" description="Helical" evidence="2">
    <location>
        <begin position="189"/>
        <end position="213"/>
    </location>
</feature>
<keyword evidence="2" id="KW-1133">Transmembrane helix</keyword>
<organism evidence="3 4">
    <name type="scientific">Streptomyces xinghaiensis</name>
    <dbReference type="NCBI Taxonomy" id="1038928"/>
    <lineage>
        <taxon>Bacteria</taxon>
        <taxon>Bacillati</taxon>
        <taxon>Actinomycetota</taxon>
        <taxon>Actinomycetes</taxon>
        <taxon>Kitasatosporales</taxon>
        <taxon>Streptomycetaceae</taxon>
        <taxon>Streptomyces</taxon>
    </lineage>
</organism>
<gene>
    <name evidence="3" type="ORF">SFRA_027845</name>
</gene>
<keyword evidence="2" id="KW-0812">Transmembrane</keyword>
<dbReference type="RefSeq" id="WP_050364401.1">
    <property type="nucleotide sequence ID" value="NZ_CP134822.1"/>
</dbReference>
<evidence type="ECO:0000256" key="1">
    <source>
        <dbReference type="SAM" id="MobiDB-lite"/>
    </source>
</evidence>
<reference evidence="3 4" key="1">
    <citation type="journal article" date="2014" name="Genome Announc.">
        <title>Draft Genome Sequence of Streptomyces fradiae ATCC 19609, a Strain Highly Sensitive to Antibiotics.</title>
        <authorList>
            <person name="Bekker O.B."/>
            <person name="Klimina K.M."/>
            <person name="Vatlin A.A."/>
            <person name="Zakharevich N.V."/>
            <person name="Kasianov A.S."/>
            <person name="Danilenko V.N."/>
        </authorList>
    </citation>
    <scope>NUCLEOTIDE SEQUENCE [LARGE SCALE GENOMIC DNA]</scope>
    <source>
        <strain evidence="3 4">ATCC 19609</strain>
    </source>
</reference>
<feature type="transmembrane region" description="Helical" evidence="2">
    <location>
        <begin position="163"/>
        <end position="183"/>
    </location>
</feature>
<feature type="region of interest" description="Disordered" evidence="1">
    <location>
        <begin position="287"/>
        <end position="322"/>
    </location>
</feature>
<evidence type="ECO:0000256" key="2">
    <source>
        <dbReference type="SAM" id="Phobius"/>
    </source>
</evidence>
<sequence>MLVAIPAALAAGLCFALAGVLQQRSASARPADEFLSFRLLLDLARKPLWVSGIALAVLAYGCQGLALAYAPLTLVQPLIVSELLFAIPLSALVLRMRLRRREWCGVLAVSTGLVTALAAARPRPAEAVADPGAWLVMLAGVGAATALALVAGRHAGGTAKASLIALAAGLVMGTQSVLLAATVERFDGGAAAVFTAWQTYLLVGASIGGLLLIQSAFQAGPLAASMPVMDAVEPAVAIAAGVTLFGESVRTGWPAGGVALAGLLLLFAGIVLLDTSPLLKALYRRETADRAPEEAGRAAGGTAEGGNAGGNGPGEGRRRGRG</sequence>
<accession>A0A3M8F5L8</accession>
<feature type="transmembrane region" description="Helical" evidence="2">
    <location>
        <begin position="252"/>
        <end position="273"/>
    </location>
</feature>
<evidence type="ECO:0008006" key="5">
    <source>
        <dbReference type="Google" id="ProtNLM"/>
    </source>
</evidence>
<dbReference type="PANTHER" id="PTHR40761">
    <property type="entry name" value="CONSERVED INTEGRAL MEMBRANE ALANINE VALINE AND LEUCINE RICH PROTEIN-RELATED"/>
    <property type="match status" value="1"/>
</dbReference>
<feature type="transmembrane region" description="Helical" evidence="2">
    <location>
        <begin position="103"/>
        <end position="120"/>
    </location>
</feature>
<dbReference type="OrthoDB" id="3822427at2"/>
<protein>
    <recommendedName>
        <fullName evidence="5">DMT family transporter</fullName>
    </recommendedName>
</protein>
<feature type="transmembrane region" description="Helical" evidence="2">
    <location>
        <begin position="74"/>
        <end position="94"/>
    </location>
</feature>
<comment type="caution">
    <text evidence="3">The sequence shown here is derived from an EMBL/GenBank/DDBJ whole genome shotgun (WGS) entry which is preliminary data.</text>
</comment>
<feature type="compositionally biased region" description="Basic and acidic residues" evidence="1">
    <location>
        <begin position="287"/>
        <end position="296"/>
    </location>
</feature>
<dbReference type="InterPro" id="IPR037185">
    <property type="entry name" value="EmrE-like"/>
</dbReference>
<dbReference type="NCBIfam" id="NF038012">
    <property type="entry name" value="DMT_1"/>
    <property type="match status" value="1"/>
</dbReference>
<feature type="compositionally biased region" description="Gly residues" evidence="1">
    <location>
        <begin position="298"/>
        <end position="314"/>
    </location>
</feature>
<keyword evidence="2" id="KW-0472">Membrane</keyword>
<dbReference type="AlphaFoldDB" id="A0A3M8F5L8"/>
<keyword evidence="4" id="KW-1185">Reference proteome</keyword>
<proteinExistence type="predicted"/>
<evidence type="ECO:0000313" key="4">
    <source>
        <dbReference type="Proteomes" id="UP000028058"/>
    </source>
</evidence>
<feature type="transmembrane region" description="Helical" evidence="2">
    <location>
        <begin position="132"/>
        <end position="151"/>
    </location>
</feature>
<feature type="transmembrane region" description="Helical" evidence="2">
    <location>
        <begin position="225"/>
        <end position="246"/>
    </location>
</feature>
<name>A0A3M8F5L8_9ACTN</name>
<dbReference type="SUPFAM" id="SSF103481">
    <property type="entry name" value="Multidrug resistance efflux transporter EmrE"/>
    <property type="match status" value="1"/>
</dbReference>
<evidence type="ECO:0000313" key="3">
    <source>
        <dbReference type="EMBL" id="RKM91789.1"/>
    </source>
</evidence>
<dbReference type="EMBL" id="JNAD02000016">
    <property type="protein sequence ID" value="RKM91789.1"/>
    <property type="molecule type" value="Genomic_DNA"/>
</dbReference>
<dbReference type="Proteomes" id="UP000028058">
    <property type="component" value="Unassembled WGS sequence"/>
</dbReference>